<dbReference type="Pfam" id="PF08666">
    <property type="entry name" value="SAF"/>
    <property type="match status" value="1"/>
</dbReference>
<keyword evidence="3" id="KW-1185">Reference proteome</keyword>
<organism evidence="2 3">
    <name type="scientific">Siccirubricoccus deserti</name>
    <dbReference type="NCBI Taxonomy" id="2013562"/>
    <lineage>
        <taxon>Bacteria</taxon>
        <taxon>Pseudomonadati</taxon>
        <taxon>Pseudomonadota</taxon>
        <taxon>Alphaproteobacteria</taxon>
        <taxon>Acetobacterales</taxon>
        <taxon>Roseomonadaceae</taxon>
        <taxon>Siccirubricoccus</taxon>
    </lineage>
</organism>
<gene>
    <name evidence="2" type="primary">cpaB</name>
    <name evidence="2" type="ORF">H7965_26900</name>
</gene>
<dbReference type="EMBL" id="JACOMF010000089">
    <property type="protein sequence ID" value="MBC4018884.1"/>
    <property type="molecule type" value="Genomic_DNA"/>
</dbReference>
<dbReference type="SMART" id="SM00858">
    <property type="entry name" value="SAF"/>
    <property type="match status" value="1"/>
</dbReference>
<dbReference type="InterPro" id="IPR013974">
    <property type="entry name" value="SAF"/>
</dbReference>
<evidence type="ECO:0000259" key="1">
    <source>
        <dbReference type="SMART" id="SM00858"/>
    </source>
</evidence>
<reference evidence="2" key="1">
    <citation type="submission" date="2020-08" db="EMBL/GenBank/DDBJ databases">
        <authorList>
            <person name="Hu Y."/>
            <person name="Nguyen S.V."/>
            <person name="Li F."/>
            <person name="Fanning S."/>
        </authorList>
    </citation>
    <scope>NUCLEOTIDE SEQUENCE</scope>
    <source>
        <strain evidence="2">SYSU D8009</strain>
    </source>
</reference>
<dbReference type="RefSeq" id="WP_186773623.1">
    <property type="nucleotide sequence ID" value="NZ_JACOMF010000089.1"/>
</dbReference>
<proteinExistence type="predicted"/>
<evidence type="ECO:0000313" key="3">
    <source>
        <dbReference type="Proteomes" id="UP000600101"/>
    </source>
</evidence>
<feature type="domain" description="SAF" evidence="1">
    <location>
        <begin position="46"/>
        <end position="112"/>
    </location>
</feature>
<comment type="caution">
    <text evidence="2">The sequence shown here is derived from an EMBL/GenBank/DDBJ whole genome shotgun (WGS) entry which is preliminary data.</text>
</comment>
<accession>A0A9X0R354</accession>
<sequence>MFIRIALFAVMAFGLAGFGTVAWISFRPPVAPAAAITPAAAPVHKTAVVAAARELRAGTLLKPEDLSVREIPTSEVPADVVPDNPEARRGLIGAIVRRNLPAGQAFIPADVLRPGDHGFLAAVLGPNQRAITVGVDVVSGTAGLIWPGDKVDLILTQSLEDPTRPLGRRVAAETVLADVRVIAIDQQLFQGAAPNSAADAPTARTVTLEVSASQAERVSVATRLGRLSLVVRSAERSAEPDAPPVRPGITWAGDVSPALGGSNAETPPNIMRIFQGQTEGKEFRF</sequence>
<dbReference type="NCBIfam" id="TIGR03177">
    <property type="entry name" value="pilus_cpaB"/>
    <property type="match status" value="1"/>
</dbReference>
<dbReference type="InterPro" id="IPR031571">
    <property type="entry name" value="RcpC_dom"/>
</dbReference>
<protein>
    <submittedName>
        <fullName evidence="2">Flp pilus assembly protein CpaB</fullName>
    </submittedName>
</protein>
<name>A0A9X0R354_9PROT</name>
<dbReference type="Gene3D" id="3.90.1210.10">
    <property type="entry name" value="Antifreeze-like/N-acetylneuraminic acid synthase C-terminal domain"/>
    <property type="match status" value="1"/>
</dbReference>
<evidence type="ECO:0000313" key="2">
    <source>
        <dbReference type="EMBL" id="MBC4018884.1"/>
    </source>
</evidence>
<dbReference type="InterPro" id="IPR017592">
    <property type="entry name" value="Pilus_assmbl_Flp-typ_CpaB"/>
</dbReference>
<dbReference type="AlphaFoldDB" id="A0A9X0R354"/>
<dbReference type="Proteomes" id="UP000600101">
    <property type="component" value="Unassembled WGS sequence"/>
</dbReference>
<dbReference type="Pfam" id="PF16976">
    <property type="entry name" value="RcpC"/>
    <property type="match status" value="1"/>
</dbReference>
<dbReference type="CDD" id="cd11614">
    <property type="entry name" value="SAF_CpaB_FlgA_like"/>
    <property type="match status" value="1"/>
</dbReference>